<dbReference type="OrthoDB" id="9800497at2"/>
<dbReference type="PANTHER" id="PTHR43207">
    <property type="entry name" value="AROGENATE DEHYDROGENASE-RELATED"/>
    <property type="match status" value="1"/>
</dbReference>
<dbReference type="Pfam" id="PF26213">
    <property type="entry name" value="TYRAAT1_C"/>
    <property type="match status" value="1"/>
</dbReference>
<keyword evidence="4" id="KW-1185">Reference proteome</keyword>
<dbReference type="SUPFAM" id="SSF51735">
    <property type="entry name" value="NAD(P)-binding Rossmann-fold domains"/>
    <property type="match status" value="1"/>
</dbReference>
<evidence type="ECO:0000259" key="2">
    <source>
        <dbReference type="PROSITE" id="PS51176"/>
    </source>
</evidence>
<dbReference type="InterPro" id="IPR045011">
    <property type="entry name" value="TYRAAT1/2"/>
</dbReference>
<dbReference type="PATRIC" id="fig|862908.3.peg.2570"/>
<gene>
    <name evidence="3" type="ordered locus">BMS_2693</name>
</gene>
<dbReference type="PANTHER" id="PTHR43207:SF4">
    <property type="entry name" value="AROGENATE DEHYDROGENASE 2, CHLOROPLASTIC"/>
    <property type="match status" value="1"/>
</dbReference>
<dbReference type="GO" id="GO:0033730">
    <property type="term" value="F:arogenate dehydrogenase (NADP+) activity"/>
    <property type="evidence" value="ECO:0007669"/>
    <property type="project" value="InterPro"/>
</dbReference>
<dbReference type="InterPro" id="IPR003099">
    <property type="entry name" value="Prephen_DH"/>
</dbReference>
<dbReference type="GO" id="GO:0070403">
    <property type="term" value="F:NAD+ binding"/>
    <property type="evidence" value="ECO:0007669"/>
    <property type="project" value="InterPro"/>
</dbReference>
<dbReference type="SUPFAM" id="SSF48179">
    <property type="entry name" value="6-phosphogluconate dehydrogenase C-terminal domain-like"/>
    <property type="match status" value="1"/>
</dbReference>
<sequence>MKVGIIGFGRLGKLLTKNLSKDATTICYDINISKEEVESLGSKVGTLEEVCKSTILILCVPISAIESIADQIAPLVSKETLVVDVCSVKIHPMKILEEKLPQDTQILGTHPMFGPDSAAKSLYGCKIVLCQQRVSDERYRNIKGYLESHGLKVIEATADEHDQQIANTLILTHTIGRTLMEMNATEMEIDTKGYRRLLKILETVENDSVQLFKDMNKYNPHAKNMRTSLSSALEETLASVQS</sequence>
<dbReference type="eggNOG" id="COG0287">
    <property type="taxonomic scope" value="Bacteria"/>
</dbReference>
<dbReference type="GO" id="GO:0008977">
    <property type="term" value="F:prephenate dehydrogenase (NAD+) activity"/>
    <property type="evidence" value="ECO:0007669"/>
    <property type="project" value="InterPro"/>
</dbReference>
<dbReference type="Pfam" id="PF02153">
    <property type="entry name" value="PDH_N"/>
    <property type="match status" value="1"/>
</dbReference>
<dbReference type="STRING" id="862908.BMS_2693"/>
<dbReference type="AlphaFoldDB" id="E1WXF5"/>
<dbReference type="Proteomes" id="UP000008963">
    <property type="component" value="Chromosome"/>
</dbReference>
<dbReference type="KEGG" id="bmx:BMS_2693"/>
<evidence type="ECO:0000313" key="3">
    <source>
        <dbReference type="EMBL" id="CBW27472.1"/>
    </source>
</evidence>
<dbReference type="InterPro" id="IPR008927">
    <property type="entry name" value="6-PGluconate_DH-like_C_sf"/>
</dbReference>
<dbReference type="HOGENOM" id="CLU_036672_3_0_7"/>
<accession>E1WXF5</accession>
<dbReference type="InterPro" id="IPR046826">
    <property type="entry name" value="PDH_N"/>
</dbReference>
<name>E1WXF5_HALMS</name>
<organism evidence="3 4">
    <name type="scientific">Halobacteriovorax marinus (strain ATCC BAA-682 / DSM 15412 / SJ)</name>
    <name type="common">Bacteriovorax marinus</name>
    <dbReference type="NCBI Taxonomy" id="862908"/>
    <lineage>
        <taxon>Bacteria</taxon>
        <taxon>Pseudomonadati</taxon>
        <taxon>Bdellovibrionota</taxon>
        <taxon>Bacteriovoracia</taxon>
        <taxon>Bacteriovoracales</taxon>
        <taxon>Halobacteriovoraceae</taxon>
        <taxon>Halobacteriovorax</taxon>
    </lineage>
</organism>
<dbReference type="InterPro" id="IPR036291">
    <property type="entry name" value="NAD(P)-bd_dom_sf"/>
</dbReference>
<dbReference type="Gene3D" id="3.40.50.720">
    <property type="entry name" value="NAD(P)-binding Rossmann-like Domain"/>
    <property type="match status" value="1"/>
</dbReference>
<reference evidence="4" key="1">
    <citation type="journal article" date="2013" name="ISME J.">
        <title>A small predatory core genome in the divergent marine Bacteriovorax marinus SJ and the terrestrial Bdellovibrio bacteriovorus.</title>
        <authorList>
            <person name="Crossman L.C."/>
            <person name="Chen H."/>
            <person name="Cerdeno-Tarraga A.M."/>
            <person name="Brooks K."/>
            <person name="Quail M.A."/>
            <person name="Pineiro S.A."/>
            <person name="Hobley L."/>
            <person name="Sockett R.E."/>
            <person name="Bentley S.D."/>
            <person name="Parkhill J."/>
            <person name="Williams H.N."/>
            <person name="Stine O.C."/>
        </authorList>
    </citation>
    <scope>NUCLEOTIDE SEQUENCE [LARGE SCALE GENOMIC DNA]</scope>
    <source>
        <strain evidence="4">ATCC BAA-682 / DSM 15412 / SJ</strain>
    </source>
</reference>
<keyword evidence="1" id="KW-0560">Oxidoreductase</keyword>
<protein>
    <submittedName>
        <fullName evidence="3">Prephenate dehydrogenase</fullName>
    </submittedName>
</protein>
<dbReference type="RefSeq" id="WP_014245247.1">
    <property type="nucleotide sequence ID" value="NC_016620.1"/>
</dbReference>
<dbReference type="InterPro" id="IPR059064">
    <property type="entry name" value="TYRAAT2_C"/>
</dbReference>
<dbReference type="EMBL" id="FQ312005">
    <property type="protein sequence ID" value="CBW27472.1"/>
    <property type="molecule type" value="Genomic_DNA"/>
</dbReference>
<feature type="domain" description="Prephenate/arogenate dehydrogenase" evidence="2">
    <location>
        <begin position="1"/>
        <end position="242"/>
    </location>
</feature>
<proteinExistence type="predicted"/>
<dbReference type="GO" id="GO:0004665">
    <property type="term" value="F:prephenate dehydrogenase (NADP+) activity"/>
    <property type="evidence" value="ECO:0007669"/>
    <property type="project" value="InterPro"/>
</dbReference>
<dbReference type="GO" id="GO:0006571">
    <property type="term" value="P:tyrosine biosynthetic process"/>
    <property type="evidence" value="ECO:0007669"/>
    <property type="project" value="InterPro"/>
</dbReference>
<evidence type="ECO:0000313" key="4">
    <source>
        <dbReference type="Proteomes" id="UP000008963"/>
    </source>
</evidence>
<evidence type="ECO:0000256" key="1">
    <source>
        <dbReference type="ARBA" id="ARBA00023002"/>
    </source>
</evidence>
<dbReference type="PROSITE" id="PS51176">
    <property type="entry name" value="PDH_ADH"/>
    <property type="match status" value="1"/>
</dbReference>